<dbReference type="SUPFAM" id="SSF46955">
    <property type="entry name" value="Putative DNA-binding domain"/>
    <property type="match status" value="1"/>
</dbReference>
<feature type="domain" description="Helix-turn-helix" evidence="1">
    <location>
        <begin position="44"/>
        <end position="94"/>
    </location>
</feature>
<comment type="caution">
    <text evidence="2">The sequence shown here is derived from an EMBL/GenBank/DDBJ whole genome shotgun (WGS) entry which is preliminary data.</text>
</comment>
<accession>A0AAE3QRC5</accession>
<dbReference type="GO" id="GO:0003677">
    <property type="term" value="F:DNA binding"/>
    <property type="evidence" value="ECO:0007669"/>
    <property type="project" value="InterPro"/>
</dbReference>
<dbReference type="InterPro" id="IPR041657">
    <property type="entry name" value="HTH_17"/>
</dbReference>
<reference evidence="2" key="1">
    <citation type="submission" date="2023-05" db="EMBL/GenBank/DDBJ databases">
        <authorList>
            <person name="Zhang X."/>
        </authorList>
    </citation>
    <scope>NUCLEOTIDE SEQUENCE</scope>
    <source>
        <strain evidence="2">YF14B1</strain>
    </source>
</reference>
<name>A0AAE3QRC5_9BACT</name>
<gene>
    <name evidence="2" type="ORF">QNI16_12445</name>
</gene>
<dbReference type="Proteomes" id="UP001241110">
    <property type="component" value="Unassembled WGS sequence"/>
</dbReference>
<evidence type="ECO:0000259" key="1">
    <source>
        <dbReference type="Pfam" id="PF12728"/>
    </source>
</evidence>
<dbReference type="InterPro" id="IPR010093">
    <property type="entry name" value="SinI_DNA-bd"/>
</dbReference>
<organism evidence="2 3">
    <name type="scientific">Xanthocytophaga flava</name>
    <dbReference type="NCBI Taxonomy" id="3048013"/>
    <lineage>
        <taxon>Bacteria</taxon>
        <taxon>Pseudomonadati</taxon>
        <taxon>Bacteroidota</taxon>
        <taxon>Cytophagia</taxon>
        <taxon>Cytophagales</taxon>
        <taxon>Rhodocytophagaceae</taxon>
        <taxon>Xanthocytophaga</taxon>
    </lineage>
</organism>
<sequence>MTIQEPIYVRLSPEDIKEIATEVTKMLRARDYGNLGIEAHPNDFLTTQRAAEYLGFAPSTIRKMTSNKELPYYKPRGGRVLFLKSELDDWIRKGRVKSFEEIETEAATYVTLSSMGTKRKG</sequence>
<evidence type="ECO:0000313" key="2">
    <source>
        <dbReference type="EMBL" id="MDJ1481298.1"/>
    </source>
</evidence>
<dbReference type="Pfam" id="PF12728">
    <property type="entry name" value="HTH_17"/>
    <property type="match status" value="1"/>
</dbReference>
<evidence type="ECO:0000313" key="3">
    <source>
        <dbReference type="Proteomes" id="UP001241110"/>
    </source>
</evidence>
<dbReference type="RefSeq" id="WP_313978875.1">
    <property type="nucleotide sequence ID" value="NZ_JASJOS010000005.1"/>
</dbReference>
<dbReference type="NCBIfam" id="TIGR01764">
    <property type="entry name" value="excise"/>
    <property type="match status" value="1"/>
</dbReference>
<protein>
    <submittedName>
        <fullName evidence="2">Helix-turn-helix domain-containing protein</fullName>
    </submittedName>
</protein>
<dbReference type="EMBL" id="JASJOS010000005">
    <property type="protein sequence ID" value="MDJ1481298.1"/>
    <property type="molecule type" value="Genomic_DNA"/>
</dbReference>
<dbReference type="AlphaFoldDB" id="A0AAE3QRC5"/>
<proteinExistence type="predicted"/>
<dbReference type="InterPro" id="IPR009061">
    <property type="entry name" value="DNA-bd_dom_put_sf"/>
</dbReference>